<organism evidence="5 6">
    <name type="scientific">Acromyrmex charruanus</name>
    <dbReference type="NCBI Taxonomy" id="2715315"/>
    <lineage>
        <taxon>Eukaryota</taxon>
        <taxon>Metazoa</taxon>
        <taxon>Ecdysozoa</taxon>
        <taxon>Arthropoda</taxon>
        <taxon>Hexapoda</taxon>
        <taxon>Insecta</taxon>
        <taxon>Pterygota</taxon>
        <taxon>Neoptera</taxon>
        <taxon>Endopterygota</taxon>
        <taxon>Hymenoptera</taxon>
        <taxon>Apocrita</taxon>
        <taxon>Aculeata</taxon>
        <taxon>Formicoidea</taxon>
        <taxon>Formicidae</taxon>
        <taxon>Myrmicinae</taxon>
        <taxon>Acromyrmex</taxon>
    </lineage>
</organism>
<dbReference type="PANTHER" id="PTHR23290">
    <property type="entry name" value="RRNA N6-ADENOSINE-METHYLTRANSFERASE METTL5"/>
    <property type="match status" value="1"/>
</dbReference>
<keyword evidence="3" id="KW-0472">Membrane</keyword>
<dbReference type="InterPro" id="IPR007848">
    <property type="entry name" value="Small_mtfrase_dom"/>
</dbReference>
<evidence type="ECO:0000256" key="2">
    <source>
        <dbReference type="ARBA" id="ARBA00041374"/>
    </source>
</evidence>
<dbReference type="AlphaFoldDB" id="A0A836G9R9"/>
<evidence type="ECO:0000313" key="6">
    <source>
        <dbReference type="Proteomes" id="UP000669903"/>
    </source>
</evidence>
<evidence type="ECO:0000259" key="4">
    <source>
        <dbReference type="Pfam" id="PF05175"/>
    </source>
</evidence>
<dbReference type="SUPFAM" id="SSF53335">
    <property type="entry name" value="S-adenosyl-L-methionine-dependent methyltransferases"/>
    <property type="match status" value="1"/>
</dbReference>
<dbReference type="Proteomes" id="UP000669903">
    <property type="component" value="Unassembled WGS sequence"/>
</dbReference>
<dbReference type="InterPro" id="IPR051720">
    <property type="entry name" value="rRNA_MeTrfase/Polyamine_Synth"/>
</dbReference>
<dbReference type="PROSITE" id="PS00092">
    <property type="entry name" value="N6_MTASE"/>
    <property type="match status" value="1"/>
</dbReference>
<gene>
    <name evidence="5" type="primary">Mettl5</name>
    <name evidence="5" type="ORF">G6Z76_0012324</name>
</gene>
<proteinExistence type="inferred from homology"/>
<keyword evidence="3" id="KW-0812">Transmembrane</keyword>
<dbReference type="InterPro" id="IPR029063">
    <property type="entry name" value="SAM-dependent_MTases_sf"/>
</dbReference>
<feature type="non-terminal residue" evidence="5">
    <location>
        <position position="277"/>
    </location>
</feature>
<comment type="caution">
    <text evidence="5">The sequence shown here is derived from an EMBL/GenBank/DDBJ whole genome shotgun (WGS) entry which is preliminary data.</text>
</comment>
<feature type="transmembrane region" description="Helical" evidence="3">
    <location>
        <begin position="6"/>
        <end position="24"/>
    </location>
</feature>
<dbReference type="GO" id="GO:0008988">
    <property type="term" value="F:rRNA (adenine-N6-)-methyltransferase activity"/>
    <property type="evidence" value="ECO:0007669"/>
    <property type="project" value="TreeGrafter"/>
</dbReference>
<name>A0A836G9R9_9HYME</name>
<dbReference type="CDD" id="cd02440">
    <property type="entry name" value="AdoMet_MTases"/>
    <property type="match status" value="1"/>
</dbReference>
<dbReference type="Pfam" id="PF05175">
    <property type="entry name" value="MTS"/>
    <property type="match status" value="1"/>
</dbReference>
<comment type="similarity">
    <text evidence="1">Belongs to the methyltransferase superfamily. PrmA family.</text>
</comment>
<sequence length="277" mass="31276">MRIQYPSYFIFYTFFIFLTLLLFIELQNRKILEELQLKKQMLLKQGVAPTLNTLGVSSTGSVSNIIMTGLRLRQLEDYLQQLDVFENPKVTLEQYATSAHIAAHLLYTAQSQFDDIKGKSVADLGSGCGTLSLGAKMLGAEYVLGFEIDSEAVDIQHRNCSDIELFVEVVQCDVLQYLPGKFEKYFDTVIMNPPFGTKNNAGIDMKFLETAISLSSNAVYSLHKSSTRDYVLSKATQLGARGTVIAELRYDLPRAYKFHKKASIDIQVDFIRFELKC</sequence>
<keyword evidence="3" id="KW-1133">Transmembrane helix</keyword>
<dbReference type="EMBL" id="JAANIC010004487">
    <property type="protein sequence ID" value="KAG5334491.1"/>
    <property type="molecule type" value="Genomic_DNA"/>
</dbReference>
<protein>
    <recommendedName>
        <fullName evidence="2">Methyltransferase-like protein 5</fullName>
    </recommendedName>
</protein>
<evidence type="ECO:0000256" key="3">
    <source>
        <dbReference type="SAM" id="Phobius"/>
    </source>
</evidence>
<dbReference type="PANTHER" id="PTHR23290:SF0">
    <property type="entry name" value="RRNA N6-ADENOSINE-METHYLTRANSFERASE METTL5"/>
    <property type="match status" value="1"/>
</dbReference>
<reference evidence="5" key="1">
    <citation type="submission" date="2020-03" db="EMBL/GenBank/DDBJ databases">
        <title>Relaxed selection underlies rapid genomic changes in the transitions from sociality to social parasitism in ants.</title>
        <authorList>
            <person name="Bi X."/>
        </authorList>
    </citation>
    <scope>NUCLEOTIDE SEQUENCE</scope>
    <source>
        <strain evidence="5">BGI-DK2014a</strain>
        <tissue evidence="5">Whole body</tissue>
    </source>
</reference>
<keyword evidence="6" id="KW-1185">Reference proteome</keyword>
<evidence type="ECO:0000313" key="5">
    <source>
        <dbReference type="EMBL" id="KAG5334491.1"/>
    </source>
</evidence>
<evidence type="ECO:0000256" key="1">
    <source>
        <dbReference type="ARBA" id="ARBA00009741"/>
    </source>
</evidence>
<dbReference type="Gene3D" id="3.40.50.150">
    <property type="entry name" value="Vaccinia Virus protein VP39"/>
    <property type="match status" value="1"/>
</dbReference>
<accession>A0A836G9R9</accession>
<dbReference type="GO" id="GO:0003676">
    <property type="term" value="F:nucleic acid binding"/>
    <property type="evidence" value="ECO:0007669"/>
    <property type="project" value="InterPro"/>
</dbReference>
<feature type="non-terminal residue" evidence="5">
    <location>
        <position position="1"/>
    </location>
</feature>
<dbReference type="InterPro" id="IPR002052">
    <property type="entry name" value="DNA_methylase_N6_adenine_CS"/>
</dbReference>
<feature type="domain" description="Methyltransferase small" evidence="4">
    <location>
        <begin position="112"/>
        <end position="211"/>
    </location>
</feature>